<keyword evidence="4" id="KW-1185">Reference proteome</keyword>
<name>A0A9Y2MRF6_9PSEU</name>
<comment type="function">
    <text evidence="2">Hydrolyzes RNA 2',3'-cyclic phosphodiester to an RNA 2'-phosphomonoester.</text>
</comment>
<dbReference type="PANTHER" id="PTHR35561:SF1">
    <property type="entry name" value="RNA 2',3'-CYCLIC PHOSPHODIESTERASE"/>
    <property type="match status" value="1"/>
</dbReference>
<evidence type="ECO:0000313" key="3">
    <source>
        <dbReference type="EMBL" id="WIX74873.1"/>
    </source>
</evidence>
<gene>
    <name evidence="3" type="primary">thpR</name>
    <name evidence="3" type="ORF">QRX50_25195</name>
</gene>
<feature type="active site" description="Proton donor" evidence="2">
    <location>
        <position position="37"/>
    </location>
</feature>
<comment type="similarity">
    <text evidence="2">Belongs to the 2H phosphoesterase superfamily. ThpR family.</text>
</comment>
<dbReference type="EMBL" id="CP127294">
    <property type="protein sequence ID" value="WIX74873.1"/>
    <property type="molecule type" value="Genomic_DNA"/>
</dbReference>
<dbReference type="InterPro" id="IPR009097">
    <property type="entry name" value="Cyclic_Pdiesterase"/>
</dbReference>
<keyword evidence="1 2" id="KW-0378">Hydrolase</keyword>
<reference evidence="3 4" key="1">
    <citation type="submission" date="2023-06" db="EMBL/GenBank/DDBJ databases">
        <authorList>
            <person name="Oyuntsetseg B."/>
            <person name="Kim S.B."/>
        </authorList>
    </citation>
    <scope>NUCLEOTIDE SEQUENCE [LARGE SCALE GENOMIC DNA]</scope>
    <source>
        <strain evidence="3 4">2-15</strain>
    </source>
</reference>
<feature type="short sequence motif" description="HXTX 1" evidence="2">
    <location>
        <begin position="37"/>
        <end position="40"/>
    </location>
</feature>
<dbReference type="GO" id="GO:0008664">
    <property type="term" value="F:RNA 2',3'-cyclic 3'-phosphodiesterase activity"/>
    <property type="evidence" value="ECO:0007669"/>
    <property type="project" value="UniProtKB-EC"/>
</dbReference>
<feature type="active site" description="Proton acceptor" evidence="2">
    <location>
        <position position="107"/>
    </location>
</feature>
<dbReference type="HAMAP" id="MF_01940">
    <property type="entry name" value="RNA_CPDase"/>
    <property type="match status" value="1"/>
</dbReference>
<dbReference type="NCBIfam" id="TIGR02258">
    <property type="entry name" value="2_5_ligase"/>
    <property type="match status" value="1"/>
</dbReference>
<dbReference type="GO" id="GO:0004113">
    <property type="term" value="F:2',3'-cyclic-nucleotide 3'-phosphodiesterase activity"/>
    <property type="evidence" value="ECO:0007669"/>
    <property type="project" value="InterPro"/>
</dbReference>
<evidence type="ECO:0000256" key="2">
    <source>
        <dbReference type="HAMAP-Rule" id="MF_01940"/>
    </source>
</evidence>
<dbReference type="Proteomes" id="UP001236014">
    <property type="component" value="Chromosome"/>
</dbReference>
<dbReference type="Gene3D" id="3.90.1140.10">
    <property type="entry name" value="Cyclic phosphodiesterase"/>
    <property type="match status" value="1"/>
</dbReference>
<dbReference type="RefSeq" id="WP_285965650.1">
    <property type="nucleotide sequence ID" value="NZ_CP127294.1"/>
</dbReference>
<organism evidence="3 4">
    <name type="scientific">Amycolatopsis carbonis</name>
    <dbReference type="NCBI Taxonomy" id="715471"/>
    <lineage>
        <taxon>Bacteria</taxon>
        <taxon>Bacillati</taxon>
        <taxon>Actinomycetota</taxon>
        <taxon>Actinomycetes</taxon>
        <taxon>Pseudonocardiales</taxon>
        <taxon>Pseudonocardiaceae</taxon>
        <taxon>Amycolatopsis</taxon>
    </lineage>
</organism>
<dbReference type="Pfam" id="PF13563">
    <property type="entry name" value="2_5_RNA_ligase2"/>
    <property type="match status" value="1"/>
</dbReference>
<accession>A0A9Y2MRF6</accession>
<evidence type="ECO:0000313" key="4">
    <source>
        <dbReference type="Proteomes" id="UP001236014"/>
    </source>
</evidence>
<dbReference type="SUPFAM" id="SSF55144">
    <property type="entry name" value="LigT-like"/>
    <property type="match status" value="1"/>
</dbReference>
<proteinExistence type="inferred from homology"/>
<dbReference type="PANTHER" id="PTHR35561">
    <property type="entry name" value="RNA 2',3'-CYCLIC PHOSPHODIESTERASE"/>
    <property type="match status" value="1"/>
</dbReference>
<protein>
    <recommendedName>
        <fullName evidence="2">RNA 2',3'-cyclic phosphodiesterase</fullName>
        <shortName evidence="2">RNA 2',3'-CPDase</shortName>
        <ecNumber evidence="2">3.1.4.58</ecNumber>
    </recommendedName>
</protein>
<dbReference type="InterPro" id="IPR004175">
    <property type="entry name" value="RNA_CPDase"/>
</dbReference>
<dbReference type="AlphaFoldDB" id="A0A9Y2MRF6"/>
<evidence type="ECO:0000256" key="1">
    <source>
        <dbReference type="ARBA" id="ARBA00022801"/>
    </source>
</evidence>
<feature type="short sequence motif" description="HXTX 2" evidence="2">
    <location>
        <begin position="107"/>
        <end position="110"/>
    </location>
</feature>
<dbReference type="EC" id="3.1.4.58" evidence="2"/>
<dbReference type="KEGG" id="acab:QRX50_25195"/>
<sequence length="167" mass="17910">MRLFTALRPPADVVAAVALSLGEPGPGLRWSPPADWHVTLAYYGEADPDERAAELGPALAGRPAVEVRLTGPGTFPGVLWLGVAGDGLTRLAEAAGVDQEERPYRAHLTLARYPRERRDAAGPWTRRLAGFSSREWTAREVVLMGSAGTVGPRYRELLTFPLGPAGT</sequence>
<comment type="catalytic activity">
    <reaction evidence="2">
        <text>a 3'-end 2',3'-cyclophospho-ribonucleotide-RNA + H2O = a 3'-end 2'-phospho-ribonucleotide-RNA + H(+)</text>
        <dbReference type="Rhea" id="RHEA:11828"/>
        <dbReference type="Rhea" id="RHEA-COMP:10464"/>
        <dbReference type="Rhea" id="RHEA-COMP:17353"/>
        <dbReference type="ChEBI" id="CHEBI:15377"/>
        <dbReference type="ChEBI" id="CHEBI:15378"/>
        <dbReference type="ChEBI" id="CHEBI:83064"/>
        <dbReference type="ChEBI" id="CHEBI:173113"/>
        <dbReference type="EC" id="3.1.4.58"/>
    </reaction>
</comment>